<dbReference type="CDD" id="cd14961">
    <property type="entry name" value="NHL_TRIM32_like"/>
    <property type="match status" value="1"/>
</dbReference>
<dbReference type="GO" id="GO:0043161">
    <property type="term" value="P:proteasome-mediated ubiquitin-dependent protein catabolic process"/>
    <property type="evidence" value="ECO:0007669"/>
    <property type="project" value="TreeGrafter"/>
</dbReference>
<dbReference type="PANTHER" id="PTHR24104">
    <property type="entry name" value="E3 UBIQUITIN-PROTEIN LIGASE NHLRC1-RELATED"/>
    <property type="match status" value="1"/>
</dbReference>
<dbReference type="Pfam" id="PF01436">
    <property type="entry name" value="NHL"/>
    <property type="match status" value="2"/>
</dbReference>
<dbReference type="PANTHER" id="PTHR24104:SF53">
    <property type="match status" value="1"/>
</dbReference>
<dbReference type="InterPro" id="IPR050952">
    <property type="entry name" value="TRIM-NHL_E3_ligases"/>
</dbReference>
<dbReference type="GO" id="GO:0061630">
    <property type="term" value="F:ubiquitin protein ligase activity"/>
    <property type="evidence" value="ECO:0007669"/>
    <property type="project" value="TreeGrafter"/>
</dbReference>
<feature type="repeat" description="NHL" evidence="2">
    <location>
        <begin position="801"/>
        <end position="832"/>
    </location>
</feature>
<sequence>MMFEENPFGNSPTPPIQDDPSPAPLSHSLPCWATQALCDLAQAEAELHRLQERHTNEIESVKRGVERAVLGAHREERRLLERVEQDHRDTQQRLEQVQRENTAAARVSQSLLDQRLNKLIQLQQQIQEMGEQSGQDQIGPNQNLLLKEVTEFLQQWEISVSLKKVNFKPSSQPNTVSFGDIRVQEQNLCLHVGGCGPQGQMCALHSRETQTDTTHQNARGQKNNLGHGWTSSTGRVIKKISLSTRSDLESEEKQKMSSKKIYSWLPKCEQSEWELSQDDDMESPSFKPQGEDVFLAVPTTQEHMDIEGKEHKINSNTSHYSPRNQRQSLSVACSRKLSPTPDRKRNHSVPILESHKEDKRKLSQDSNSRFLTHNTSASTRMTHREPLTSQSCLDLSSRGCFHSHLSQSSDEQSLATLGDSGRAPSPTDSLDSSYTFIISPSHDYSMSRGSLNYNGRRSKSAVDLTHKAHHLFSSGTNDHIGVWSGKYSNFNSMSSSLSTSPTLSRGTRVPDMGHVMSCPSYRGHGVLHQPQKEIPVAGSKQSYVARSFSMSVLDGSSPEPKRGRGERRQPALVELEEEGDMAVFNPRGVHLIRQFGKQGSGRADFTLPSGIHATPQGQLFIVDCGNARVQVTDPRGNVLQQVTSPTSDGSARRCRNYFDIAVNAKGLIALSCAAERALLVFSRHGRLLQTFGGSGSGSRKDDLEAPRGVTVTRLDDFLIADIRKGTLIALKLDPKTGSRLERTVVTGFHRPYLVAACSTSGMVAVSERGNETGRVPCIKVLEPGWNTVRVLGVCASMGPILACPWGICIDTDGNVLVADWGEQHRVLLYPAEGVGWPIVTQGLSSPRGLTLLPEGQVAVSDSMNHCIKIYEYRAAQE</sequence>
<dbReference type="InterPro" id="IPR001258">
    <property type="entry name" value="NHL_repeat"/>
</dbReference>
<evidence type="ECO:0000256" key="1">
    <source>
        <dbReference type="ARBA" id="ARBA00022737"/>
    </source>
</evidence>
<protein>
    <recommendedName>
        <fullName evidence="7">E3 ubiquitin-protein ligase TRIM32</fullName>
    </recommendedName>
</protein>
<dbReference type="PROSITE" id="PS51125">
    <property type="entry name" value="NHL"/>
    <property type="match status" value="3"/>
</dbReference>
<evidence type="ECO:0000256" key="3">
    <source>
        <dbReference type="SAM" id="Coils"/>
    </source>
</evidence>
<keyword evidence="3" id="KW-0175">Coiled coil</keyword>
<dbReference type="AlphaFoldDB" id="A0AA88MKY1"/>
<evidence type="ECO:0000313" key="6">
    <source>
        <dbReference type="Proteomes" id="UP001187415"/>
    </source>
</evidence>
<evidence type="ECO:0000256" key="2">
    <source>
        <dbReference type="PROSITE-ProRule" id="PRU00504"/>
    </source>
</evidence>
<dbReference type="EMBL" id="JAUPFM010000010">
    <property type="protein sequence ID" value="KAK2840086.1"/>
    <property type="molecule type" value="Genomic_DNA"/>
</dbReference>
<feature type="compositionally biased region" description="Polar residues" evidence="4">
    <location>
        <begin position="314"/>
        <end position="331"/>
    </location>
</feature>
<dbReference type="GO" id="GO:0000209">
    <property type="term" value="P:protein polyubiquitination"/>
    <property type="evidence" value="ECO:0007669"/>
    <property type="project" value="TreeGrafter"/>
</dbReference>
<keyword evidence="1" id="KW-0677">Repeat</keyword>
<evidence type="ECO:0000256" key="4">
    <source>
        <dbReference type="SAM" id="MobiDB-lite"/>
    </source>
</evidence>
<dbReference type="Proteomes" id="UP001187415">
    <property type="component" value="Unassembled WGS sequence"/>
</dbReference>
<feature type="region of interest" description="Disordered" evidence="4">
    <location>
        <begin position="1"/>
        <end position="26"/>
    </location>
</feature>
<feature type="compositionally biased region" description="Pro residues" evidence="4">
    <location>
        <begin position="12"/>
        <end position="23"/>
    </location>
</feature>
<feature type="compositionally biased region" description="Basic and acidic residues" evidence="4">
    <location>
        <begin position="353"/>
        <end position="363"/>
    </location>
</feature>
<dbReference type="InterPro" id="IPR011042">
    <property type="entry name" value="6-blade_b-propeller_TolB-like"/>
</dbReference>
<feature type="repeat" description="NHL" evidence="2">
    <location>
        <begin position="592"/>
        <end position="635"/>
    </location>
</feature>
<dbReference type="SUPFAM" id="SSF101898">
    <property type="entry name" value="NHL repeat"/>
    <property type="match status" value="1"/>
</dbReference>
<proteinExistence type="predicted"/>
<reference evidence="5" key="1">
    <citation type="submission" date="2023-07" db="EMBL/GenBank/DDBJ databases">
        <title>Chromosome-level Genome Assembly of Striped Snakehead (Channa striata).</title>
        <authorList>
            <person name="Liu H."/>
        </authorList>
    </citation>
    <scope>NUCLEOTIDE SEQUENCE</scope>
    <source>
        <strain evidence="5">Gz</strain>
        <tissue evidence="5">Muscle</tissue>
    </source>
</reference>
<feature type="region of interest" description="Disordered" evidence="4">
    <location>
        <begin position="311"/>
        <end position="386"/>
    </location>
</feature>
<gene>
    <name evidence="5" type="ORF">Q5P01_013826</name>
</gene>
<feature type="coiled-coil region" evidence="3">
    <location>
        <begin position="33"/>
        <end position="132"/>
    </location>
</feature>
<feature type="repeat" description="NHL" evidence="2">
    <location>
        <begin position="840"/>
        <end position="873"/>
    </location>
</feature>
<feature type="region of interest" description="Disordered" evidence="4">
    <location>
        <begin position="411"/>
        <end position="431"/>
    </location>
</feature>
<feature type="compositionally biased region" description="Polar residues" evidence="4">
    <location>
        <begin position="364"/>
        <end position="380"/>
    </location>
</feature>
<comment type="caution">
    <text evidence="5">The sequence shown here is derived from an EMBL/GenBank/DDBJ whole genome shotgun (WGS) entry which is preliminary data.</text>
</comment>
<organism evidence="5 6">
    <name type="scientific">Channa striata</name>
    <name type="common">Snakehead murrel</name>
    <name type="synonym">Ophicephalus striatus</name>
    <dbReference type="NCBI Taxonomy" id="64152"/>
    <lineage>
        <taxon>Eukaryota</taxon>
        <taxon>Metazoa</taxon>
        <taxon>Chordata</taxon>
        <taxon>Craniata</taxon>
        <taxon>Vertebrata</taxon>
        <taxon>Euteleostomi</taxon>
        <taxon>Actinopterygii</taxon>
        <taxon>Neopterygii</taxon>
        <taxon>Teleostei</taxon>
        <taxon>Neoteleostei</taxon>
        <taxon>Acanthomorphata</taxon>
        <taxon>Anabantaria</taxon>
        <taxon>Anabantiformes</taxon>
        <taxon>Channoidei</taxon>
        <taxon>Channidae</taxon>
        <taxon>Channa</taxon>
    </lineage>
</organism>
<evidence type="ECO:0008006" key="7">
    <source>
        <dbReference type="Google" id="ProtNLM"/>
    </source>
</evidence>
<dbReference type="Gene3D" id="2.120.10.30">
    <property type="entry name" value="TolB, C-terminal domain"/>
    <property type="match status" value="1"/>
</dbReference>
<keyword evidence="6" id="KW-1185">Reference proteome</keyword>
<accession>A0AA88MKY1</accession>
<name>A0AA88MKY1_CHASR</name>
<evidence type="ECO:0000313" key="5">
    <source>
        <dbReference type="EMBL" id="KAK2840086.1"/>
    </source>
</evidence>